<evidence type="ECO:0000313" key="4">
    <source>
        <dbReference type="Proteomes" id="UP000434276"/>
    </source>
</evidence>
<dbReference type="InterPro" id="IPR002347">
    <property type="entry name" value="SDR_fam"/>
</dbReference>
<dbReference type="PANTHER" id="PTHR45274:SF2">
    <property type="entry name" value="NAD(P)-BINDING ROSSMANN-FOLD SUPERFAMILY PROTEIN"/>
    <property type="match status" value="1"/>
</dbReference>
<accession>A0A5S9X9B2</accession>
<dbReference type="InterPro" id="IPR032675">
    <property type="entry name" value="LRR_dom_sf"/>
</dbReference>
<evidence type="ECO:0000259" key="2">
    <source>
        <dbReference type="PROSITE" id="PS50181"/>
    </source>
</evidence>
<dbReference type="AlphaFoldDB" id="A0A5S9X9B2"/>
<sequence length="764" mass="85884">MVRDQRNKLTQEVSSAFSGKLNILNNLRTILPHFYQLRLPAPEEIASLVAFLCLPAASYTTRQEELKACLNDCKSSGLVVSGSKSKASDASEETINTTFDINVFGTITLIKLVTPHMLKQGGGHFVVISSAAGKVPSPGQAIYSASKHALHGYFHSLRSEFCQEGIKVTVVIPGPIETLNGTGTSTSEDKKSHELEGSLDFISASTACDVSSAVHAFPWLLLFSFFALKRLMKSFWGFTCCQKLTDNTPAKAVTRLITVHSFLLCRYVPAFIQEEKVNSETEKMEKESQENSTRPDASSTVFSSSKSTCASPSYLKEAGDLISRLPDDILQLILSYLPTRLAIKTSVLSRRWRHVWSDTWSLSFHRDRPDAPCINRILDRYRAPKMMSFRICSCCRAACISRPDTHADIDSWINFAMSRNVENLSLYLDEDKYDIPEFLYINSSLKQLYLDFGCKKDFISLNPKCSVSWTSLKNLSLYHCNISDESIAIILSGCPILESLLLFFCKKLKVLDLSKSPRLITLEITRRCRMEPTQLVAPHIRCLRLINSEKPCALVDVSSLSQAELDITAYAIVDNKLEADFHQTMVVKMLEKCQNVEKLTLGANFLKMLSLAELRGVSFPKLKAKALILETMISRYVIHGIVKVLQNSPDLKKLTIHPMGSAGSYPIPEEHIDIYLDSHGLNWDPSWSSEFKNTSRRNVESKQVASFLQLVLKTISTLELIVARLEGYIKGRRFVELRQMVPMLPRNNDVSIVLSSRRKRFRVT</sequence>
<dbReference type="Gene3D" id="3.40.50.720">
    <property type="entry name" value="NAD(P)-binding Rossmann-like Domain"/>
    <property type="match status" value="1"/>
</dbReference>
<feature type="compositionally biased region" description="Low complexity" evidence="1">
    <location>
        <begin position="297"/>
        <end position="311"/>
    </location>
</feature>
<dbReference type="Proteomes" id="UP000434276">
    <property type="component" value="Unassembled WGS sequence"/>
</dbReference>
<feature type="compositionally biased region" description="Basic and acidic residues" evidence="1">
    <location>
        <begin position="278"/>
        <end position="289"/>
    </location>
</feature>
<dbReference type="OrthoDB" id="1705403at2759"/>
<dbReference type="PRINTS" id="PR00081">
    <property type="entry name" value="GDHRDH"/>
</dbReference>
<reference evidence="3 4" key="1">
    <citation type="submission" date="2019-12" db="EMBL/GenBank/DDBJ databases">
        <authorList>
            <person name="Jiao W.-B."/>
            <person name="Schneeberger K."/>
        </authorList>
    </citation>
    <scope>NUCLEOTIDE SEQUENCE [LARGE SCALE GENOMIC DNA]</scope>
    <source>
        <strain evidence="4">cv. C24</strain>
    </source>
</reference>
<name>A0A5S9X9B2_ARATH</name>
<dbReference type="InterPro" id="IPR055357">
    <property type="entry name" value="LRR_At1g61320_AtMIF1"/>
</dbReference>
<evidence type="ECO:0000313" key="3">
    <source>
        <dbReference type="EMBL" id="CAA0381197.1"/>
    </source>
</evidence>
<dbReference type="SMART" id="SM00256">
    <property type="entry name" value="FBOX"/>
    <property type="match status" value="1"/>
</dbReference>
<dbReference type="PROSITE" id="PS50181">
    <property type="entry name" value="FBOX"/>
    <property type="match status" value="1"/>
</dbReference>
<dbReference type="EMBL" id="CACSHJ010000089">
    <property type="protein sequence ID" value="CAA0381197.1"/>
    <property type="molecule type" value="Genomic_DNA"/>
</dbReference>
<dbReference type="PROSITE" id="PS00061">
    <property type="entry name" value="ADH_SHORT"/>
    <property type="match status" value="1"/>
</dbReference>
<dbReference type="Gene3D" id="3.80.10.10">
    <property type="entry name" value="Ribonuclease Inhibitor"/>
    <property type="match status" value="1"/>
</dbReference>
<dbReference type="Pfam" id="PF00106">
    <property type="entry name" value="adh_short"/>
    <property type="match status" value="1"/>
</dbReference>
<dbReference type="InterPro" id="IPR053781">
    <property type="entry name" value="F-box_AtFBL13-like"/>
</dbReference>
<evidence type="ECO:0000256" key="1">
    <source>
        <dbReference type="SAM" id="MobiDB-lite"/>
    </source>
</evidence>
<dbReference type="PANTHER" id="PTHR45274">
    <property type="entry name" value="NAD(P)-BINDING ROSSMANN-FOLD SUPERFAMILY PROTEIN"/>
    <property type="match status" value="1"/>
</dbReference>
<dbReference type="InterPro" id="IPR036291">
    <property type="entry name" value="NAD(P)-bd_dom_sf"/>
</dbReference>
<feature type="domain" description="F-box" evidence="2">
    <location>
        <begin position="319"/>
        <end position="367"/>
    </location>
</feature>
<protein>
    <recommendedName>
        <fullName evidence="2">F-box domain-containing protein</fullName>
    </recommendedName>
</protein>
<dbReference type="SUPFAM" id="SSF52047">
    <property type="entry name" value="RNI-like"/>
    <property type="match status" value="1"/>
</dbReference>
<dbReference type="InterPro" id="IPR020904">
    <property type="entry name" value="Sc_DH/Rdtase_CS"/>
</dbReference>
<gene>
    <name evidence="3" type="ORF">C24_LOCUS11451</name>
</gene>
<proteinExistence type="predicted"/>
<dbReference type="SUPFAM" id="SSF51735">
    <property type="entry name" value="NAD(P)-binding Rossmann-fold domains"/>
    <property type="match status" value="1"/>
</dbReference>
<dbReference type="InterPro" id="IPR036047">
    <property type="entry name" value="F-box-like_dom_sf"/>
</dbReference>
<dbReference type="Gene3D" id="1.20.1280.50">
    <property type="match status" value="1"/>
</dbReference>
<dbReference type="CDD" id="cd22160">
    <property type="entry name" value="F-box_AtFBL13-like"/>
    <property type="match status" value="1"/>
</dbReference>
<organism evidence="3 4">
    <name type="scientific">Arabidopsis thaliana</name>
    <name type="common">Mouse-ear cress</name>
    <dbReference type="NCBI Taxonomy" id="3702"/>
    <lineage>
        <taxon>Eukaryota</taxon>
        <taxon>Viridiplantae</taxon>
        <taxon>Streptophyta</taxon>
        <taxon>Embryophyta</taxon>
        <taxon>Tracheophyta</taxon>
        <taxon>Spermatophyta</taxon>
        <taxon>Magnoliopsida</taxon>
        <taxon>eudicotyledons</taxon>
        <taxon>Gunneridae</taxon>
        <taxon>Pentapetalae</taxon>
        <taxon>rosids</taxon>
        <taxon>malvids</taxon>
        <taxon>Brassicales</taxon>
        <taxon>Brassicaceae</taxon>
        <taxon>Camelineae</taxon>
        <taxon>Arabidopsis</taxon>
    </lineage>
</organism>
<dbReference type="Pfam" id="PF23622">
    <property type="entry name" value="LRR_At1g61320_AtMIF1"/>
    <property type="match status" value="1"/>
</dbReference>
<dbReference type="ExpressionAtlas" id="A0A5S9X9B2">
    <property type="expression patterns" value="baseline and differential"/>
</dbReference>
<dbReference type="Pfam" id="PF00646">
    <property type="entry name" value="F-box"/>
    <property type="match status" value="1"/>
</dbReference>
<feature type="region of interest" description="Disordered" evidence="1">
    <location>
        <begin position="278"/>
        <end position="311"/>
    </location>
</feature>
<dbReference type="InterPro" id="IPR001810">
    <property type="entry name" value="F-box_dom"/>
</dbReference>
<dbReference type="SUPFAM" id="SSF81383">
    <property type="entry name" value="F-box domain"/>
    <property type="match status" value="1"/>
</dbReference>